<organism evidence="1 2">
    <name type="scientific">Candidatus Limosilactobacillus merdigallinarum</name>
    <dbReference type="NCBI Taxonomy" id="2838652"/>
    <lineage>
        <taxon>Bacteria</taxon>
        <taxon>Bacillati</taxon>
        <taxon>Bacillota</taxon>
        <taxon>Bacilli</taxon>
        <taxon>Lactobacillales</taxon>
        <taxon>Lactobacillaceae</taxon>
        <taxon>Limosilactobacillus</taxon>
    </lineage>
</organism>
<sequence length="275" mass="32339">MRASHLGPYASQVKTAYEQLLETIAHDCFIAMPFHSSQANRLASAIKQQFNDDPEFVFKRMPDDAIFREPVSQKWYGLVMHIPITRLDQHVSVTDKKVDILEFRIDPHKRPSFLQQASIYPAYHMNKDNWLCVILDDTQPDQQIMKLVTQSRQFLCRPHAWLIPNNPRYYDIMHAFKDPNDLLLWKQSTKVRVNDPVFIYVTNPVKAVIFQCRAIQVNIPYHYHSKQVRLNQAMKLQLVKRYPANKYDLNFLKAHGIRYIHGPRKVSDQLAALFH</sequence>
<dbReference type="AlphaFoldDB" id="A0A9D2AL33"/>
<dbReference type="PANTHER" id="PTHR35145">
    <property type="entry name" value="CYTOPLASMIC PROTEIN-RELATED"/>
    <property type="match status" value="1"/>
</dbReference>
<evidence type="ECO:0000313" key="1">
    <source>
        <dbReference type="EMBL" id="HIX35375.1"/>
    </source>
</evidence>
<evidence type="ECO:0000313" key="2">
    <source>
        <dbReference type="Proteomes" id="UP000824231"/>
    </source>
</evidence>
<dbReference type="InterPro" id="IPR007351">
    <property type="entry name" value="YjbR"/>
</dbReference>
<accession>A0A9D2AL33</accession>
<reference evidence="1" key="1">
    <citation type="journal article" date="2021" name="PeerJ">
        <title>Extensive microbial diversity within the chicken gut microbiome revealed by metagenomics and culture.</title>
        <authorList>
            <person name="Gilroy R."/>
            <person name="Ravi A."/>
            <person name="Getino M."/>
            <person name="Pursley I."/>
            <person name="Horton D.L."/>
            <person name="Alikhan N.F."/>
            <person name="Baker D."/>
            <person name="Gharbi K."/>
            <person name="Hall N."/>
            <person name="Watson M."/>
            <person name="Adriaenssens E.M."/>
            <person name="Foster-Nyarko E."/>
            <person name="Jarju S."/>
            <person name="Secka A."/>
            <person name="Antonio M."/>
            <person name="Oren A."/>
            <person name="Chaudhuri R.R."/>
            <person name="La Ragione R."/>
            <person name="Hildebrand F."/>
            <person name="Pallen M.J."/>
        </authorList>
    </citation>
    <scope>NUCLEOTIDE SEQUENCE</scope>
    <source>
        <strain evidence="1">ChiSxjej3B15-572</strain>
    </source>
</reference>
<name>A0A9D2AL33_9LACO</name>
<proteinExistence type="predicted"/>
<dbReference type="Proteomes" id="UP000824231">
    <property type="component" value="Unassembled WGS sequence"/>
</dbReference>
<evidence type="ECO:0008006" key="3">
    <source>
        <dbReference type="Google" id="ProtNLM"/>
    </source>
</evidence>
<protein>
    <recommendedName>
        <fullName evidence="3">MmcQ protein</fullName>
    </recommendedName>
</protein>
<dbReference type="EMBL" id="DXFH01000011">
    <property type="protein sequence ID" value="HIX35375.1"/>
    <property type="molecule type" value="Genomic_DNA"/>
</dbReference>
<dbReference type="SUPFAM" id="SSF142906">
    <property type="entry name" value="YjbR-like"/>
    <property type="match status" value="1"/>
</dbReference>
<dbReference type="PANTHER" id="PTHR35145:SF1">
    <property type="entry name" value="CYTOPLASMIC PROTEIN"/>
    <property type="match status" value="1"/>
</dbReference>
<dbReference type="InterPro" id="IPR038056">
    <property type="entry name" value="YjbR-like_sf"/>
</dbReference>
<comment type="caution">
    <text evidence="1">The sequence shown here is derived from an EMBL/GenBank/DDBJ whole genome shotgun (WGS) entry which is preliminary data.</text>
</comment>
<gene>
    <name evidence="1" type="ORF">H9856_03065</name>
</gene>
<dbReference type="Gene3D" id="3.90.1150.30">
    <property type="match status" value="1"/>
</dbReference>
<reference evidence="1" key="2">
    <citation type="submission" date="2021-04" db="EMBL/GenBank/DDBJ databases">
        <authorList>
            <person name="Gilroy R."/>
        </authorList>
    </citation>
    <scope>NUCLEOTIDE SEQUENCE</scope>
    <source>
        <strain evidence="1">ChiSxjej3B15-572</strain>
    </source>
</reference>